<evidence type="ECO:0000313" key="3">
    <source>
        <dbReference type="EMBL" id="KAJ6642788.1"/>
    </source>
</evidence>
<feature type="signal peptide" evidence="2">
    <location>
        <begin position="1"/>
        <end position="20"/>
    </location>
</feature>
<keyword evidence="2" id="KW-0732">Signal</keyword>
<keyword evidence="1" id="KW-1133">Transmembrane helix</keyword>
<gene>
    <name evidence="3" type="ORF">Bhyg_07742</name>
</gene>
<feature type="chain" id="PRO_5040274166" description="CUB domain-containing protein" evidence="2">
    <location>
        <begin position="21"/>
        <end position="622"/>
    </location>
</feature>
<feature type="transmembrane region" description="Helical" evidence="1">
    <location>
        <begin position="460"/>
        <end position="484"/>
    </location>
</feature>
<dbReference type="Proteomes" id="UP001151699">
    <property type="component" value="Chromosome B"/>
</dbReference>
<evidence type="ECO:0008006" key="5">
    <source>
        <dbReference type="Google" id="ProtNLM"/>
    </source>
</evidence>
<keyword evidence="4" id="KW-1185">Reference proteome</keyword>
<dbReference type="OrthoDB" id="6128690at2759"/>
<comment type="caution">
    <text evidence="3">The sequence shown here is derived from an EMBL/GenBank/DDBJ whole genome shotgun (WGS) entry which is preliminary data.</text>
</comment>
<dbReference type="EMBL" id="WJQU01000002">
    <property type="protein sequence ID" value="KAJ6642788.1"/>
    <property type="molecule type" value="Genomic_DNA"/>
</dbReference>
<evidence type="ECO:0000256" key="1">
    <source>
        <dbReference type="SAM" id="Phobius"/>
    </source>
</evidence>
<reference evidence="3" key="1">
    <citation type="submission" date="2022-07" db="EMBL/GenBank/DDBJ databases">
        <authorList>
            <person name="Trinca V."/>
            <person name="Uliana J.V.C."/>
            <person name="Torres T.T."/>
            <person name="Ward R.J."/>
            <person name="Monesi N."/>
        </authorList>
    </citation>
    <scope>NUCLEOTIDE SEQUENCE</scope>
    <source>
        <strain evidence="3">HSMRA1968</strain>
        <tissue evidence="3">Whole embryos</tissue>
    </source>
</reference>
<keyword evidence="1" id="KW-0472">Membrane</keyword>
<sequence>MFLKHCLLLLLLNFVVRTTCDESVEFPSKDETLEDTENQSKVDEDINSIASFEITLPFNESLQTNESTSTEENVVVSENSLSEGESSAYITEDPTSVPILNYNNDTSTYDATEDADISGVDTETFIEGGTYTSTLDITLNITDTTPSNIIQETTVLLTEDLISIPTPPTLYFEAESGTESETLGNSSCPIPKTTIDEMYENEALKKSPLTQVYKAQYPSTGYLNCSLSVTLSNCTGVDVVIHYLDLDPFQPDFLNIRGGEEDASNEMVYKLTGKQLNITYKIIHTNSLYIWFNLTPTTGDYQGFLLTYTPYGNDTPPTTTIEPPFTIPPYIVQVYELQLVVSEKRKTNETWKKFKEVLANSASKYVTNQSLNYQLAFPDNVTIDVFDCPKNWPNYKDCVRLEFSVSLWSLDYDPNVHFDLSIFDYELSTNSLSIMWDLYGRDDFLEILGIEEYSIPDGKYILLLWTGISLTIITIFIGILYSIWRIDIFREYRRMHSKNDDLQDILKHKSELDISMYPIPHQPYPTLFDTAELNCGNYYDAYESNTASFKGHGFCHEVDQEKTNTSSNFQHSNNHFSPNIIDFTENRLFPDEEDDFSKMQSLSPRSKHKLLVLGAKREESIT</sequence>
<dbReference type="AlphaFoldDB" id="A0A9Q0N393"/>
<keyword evidence="1" id="KW-0812">Transmembrane</keyword>
<evidence type="ECO:0000256" key="2">
    <source>
        <dbReference type="SAM" id="SignalP"/>
    </source>
</evidence>
<accession>A0A9Q0N393</accession>
<protein>
    <recommendedName>
        <fullName evidence="5">CUB domain-containing protein</fullName>
    </recommendedName>
</protein>
<evidence type="ECO:0000313" key="4">
    <source>
        <dbReference type="Proteomes" id="UP001151699"/>
    </source>
</evidence>
<proteinExistence type="predicted"/>
<organism evidence="3 4">
    <name type="scientific">Pseudolycoriella hygida</name>
    <dbReference type="NCBI Taxonomy" id="35572"/>
    <lineage>
        <taxon>Eukaryota</taxon>
        <taxon>Metazoa</taxon>
        <taxon>Ecdysozoa</taxon>
        <taxon>Arthropoda</taxon>
        <taxon>Hexapoda</taxon>
        <taxon>Insecta</taxon>
        <taxon>Pterygota</taxon>
        <taxon>Neoptera</taxon>
        <taxon>Endopterygota</taxon>
        <taxon>Diptera</taxon>
        <taxon>Nematocera</taxon>
        <taxon>Sciaroidea</taxon>
        <taxon>Sciaridae</taxon>
        <taxon>Pseudolycoriella</taxon>
    </lineage>
</organism>
<name>A0A9Q0N393_9DIPT</name>